<reference evidence="1" key="1">
    <citation type="submission" date="2018-06" db="EMBL/GenBank/DDBJ databases">
        <authorList>
            <person name="Zhirakovskaya E."/>
        </authorList>
    </citation>
    <scope>NUCLEOTIDE SEQUENCE</scope>
</reference>
<dbReference type="AlphaFoldDB" id="A0A3B0Z7R0"/>
<dbReference type="InterPro" id="IPR012434">
    <property type="entry name" value="DUF1631"/>
</dbReference>
<dbReference type="EMBL" id="UOFP01000270">
    <property type="protein sequence ID" value="VAW89428.1"/>
    <property type="molecule type" value="Genomic_DNA"/>
</dbReference>
<accession>A0A3B0Z7R0</accession>
<dbReference type="Pfam" id="PF07793">
    <property type="entry name" value="DUF1631"/>
    <property type="match status" value="1"/>
</dbReference>
<name>A0A3B0Z7R0_9ZZZZ</name>
<sequence>MSLPELMPIEDLFAYDPSKAGDEASYNQSELECARAIVDQELSIRFDESTLPEELTSLLNDAWKEVLAAIYIDEGFGSIRWILAMEITDELVWTLQPKKNLAERTKMIGMLPTMVKVLRQGLESVQWNRQQTESLFDSLSHHHMSVLRGNHQLSQQRQKCGKILESESHHHDDDLVGSSATGEKGWHYRADTNEWVYQSEAVQQVAVSANNSPTMNNPITSRVRKVGFGDR</sequence>
<evidence type="ECO:0000313" key="1">
    <source>
        <dbReference type="EMBL" id="VAW89428.1"/>
    </source>
</evidence>
<organism evidence="1">
    <name type="scientific">hydrothermal vent metagenome</name>
    <dbReference type="NCBI Taxonomy" id="652676"/>
    <lineage>
        <taxon>unclassified sequences</taxon>
        <taxon>metagenomes</taxon>
        <taxon>ecological metagenomes</taxon>
    </lineage>
</organism>
<proteinExistence type="predicted"/>
<gene>
    <name evidence="1" type="ORF">MNBD_GAMMA18-183</name>
</gene>
<protein>
    <submittedName>
        <fullName evidence="1">Uncharacterized protein</fullName>
    </submittedName>
</protein>